<proteinExistence type="predicted"/>
<dbReference type="AlphaFoldDB" id="A0A9Q1BBL2"/>
<dbReference type="EMBL" id="JAIZAY010000297">
    <property type="protein sequence ID" value="KAJ8018542.1"/>
    <property type="molecule type" value="Genomic_DNA"/>
</dbReference>
<name>A0A9Q1BBL2_HOLLE</name>
<evidence type="ECO:0000313" key="2">
    <source>
        <dbReference type="EMBL" id="KAJ8018542.1"/>
    </source>
</evidence>
<reference evidence="2" key="1">
    <citation type="submission" date="2021-10" db="EMBL/GenBank/DDBJ databases">
        <title>Tropical sea cucumber genome reveals ecological adaptation and Cuvierian tubules defense mechanism.</title>
        <authorList>
            <person name="Chen T."/>
        </authorList>
    </citation>
    <scope>NUCLEOTIDE SEQUENCE</scope>
    <source>
        <strain evidence="2">Nanhai2018</strain>
        <tissue evidence="2">Muscle</tissue>
    </source>
</reference>
<comment type="caution">
    <text evidence="2">The sequence shown here is derived from an EMBL/GenBank/DDBJ whole genome shotgun (WGS) entry which is preliminary data.</text>
</comment>
<gene>
    <name evidence="2" type="ORF">HOLleu_43406</name>
</gene>
<keyword evidence="3" id="KW-1185">Reference proteome</keyword>
<sequence length="90" mass="9244">MGSQIACHSDEVMTAADGIPGDDAGAVQIGVNFNRGEGSQTGHQSDESIMFDAIGEEVSAVKIGTGMNRGEGSQNSSHRDESKTADDTGD</sequence>
<organism evidence="2 3">
    <name type="scientific">Holothuria leucospilota</name>
    <name type="common">Black long sea cucumber</name>
    <name type="synonym">Mertensiothuria leucospilota</name>
    <dbReference type="NCBI Taxonomy" id="206669"/>
    <lineage>
        <taxon>Eukaryota</taxon>
        <taxon>Metazoa</taxon>
        <taxon>Echinodermata</taxon>
        <taxon>Eleutherozoa</taxon>
        <taxon>Echinozoa</taxon>
        <taxon>Holothuroidea</taxon>
        <taxon>Aspidochirotacea</taxon>
        <taxon>Aspidochirotida</taxon>
        <taxon>Holothuriidae</taxon>
        <taxon>Holothuria</taxon>
    </lineage>
</organism>
<evidence type="ECO:0000313" key="3">
    <source>
        <dbReference type="Proteomes" id="UP001152320"/>
    </source>
</evidence>
<protein>
    <submittedName>
        <fullName evidence="2">Uncharacterized protein</fullName>
    </submittedName>
</protein>
<accession>A0A9Q1BBL2</accession>
<dbReference type="Proteomes" id="UP001152320">
    <property type="component" value="Unassembled WGS sequence"/>
</dbReference>
<feature type="compositionally biased region" description="Basic and acidic residues" evidence="1">
    <location>
        <begin position="77"/>
        <end position="90"/>
    </location>
</feature>
<feature type="region of interest" description="Disordered" evidence="1">
    <location>
        <begin position="61"/>
        <end position="90"/>
    </location>
</feature>
<evidence type="ECO:0000256" key="1">
    <source>
        <dbReference type="SAM" id="MobiDB-lite"/>
    </source>
</evidence>